<accession>A0A1G8DI45</accession>
<protein>
    <submittedName>
        <fullName evidence="6">Haloacid dehalogenase superfamily, subfamily IA, variant 3 with third motif having DD or ED/haloacid dehalogenase superfamily, subfamily IA, variant 1 with third motif having Dx(3-4)D or Dx(3-4)E</fullName>
    </submittedName>
</protein>
<evidence type="ECO:0000256" key="2">
    <source>
        <dbReference type="ARBA" id="ARBA00006171"/>
    </source>
</evidence>
<dbReference type="NCBIfam" id="TIGR01509">
    <property type="entry name" value="HAD-SF-IA-v3"/>
    <property type="match status" value="1"/>
</dbReference>
<dbReference type="PANTHER" id="PTHR46193">
    <property type="entry name" value="6-PHOSPHOGLUCONATE PHOSPHATASE"/>
    <property type="match status" value="1"/>
</dbReference>
<dbReference type="NCBIfam" id="TIGR01549">
    <property type="entry name" value="HAD-SF-IA-v1"/>
    <property type="match status" value="1"/>
</dbReference>
<dbReference type="InterPro" id="IPR023198">
    <property type="entry name" value="PGP-like_dom2"/>
</dbReference>
<dbReference type="PRINTS" id="PR00413">
    <property type="entry name" value="HADHALOGNASE"/>
</dbReference>
<dbReference type="CDD" id="cd16423">
    <property type="entry name" value="HAD_BPGM-like"/>
    <property type="match status" value="1"/>
</dbReference>
<keyword evidence="5" id="KW-0119">Carbohydrate metabolism</keyword>
<sequence>MYLYRFIERKLLFLWEKMVKTVIFDMDGVIVDTEPVHRYAYHSHFAELGIEISEHVYNSFTGHSTKNTYERIKELYGVEGDVQEMVLRKRALFNDAFDTKPDLELIDGVRDLIEGLYQKGVELVVGSSASKSTIDRVFKRFNLYPYFTHIVSGEDLPKSKPDPAIFLKAASLAKHNAKDECIVIEDSTNGIKAANAAGIRVIGYKSANSKQQDYTGANYIVRDFTAIDADYILNLE</sequence>
<organism evidence="6 7">
    <name type="scientific">Myroides phaeus</name>
    <dbReference type="NCBI Taxonomy" id="702745"/>
    <lineage>
        <taxon>Bacteria</taxon>
        <taxon>Pseudomonadati</taxon>
        <taxon>Bacteroidota</taxon>
        <taxon>Flavobacteriia</taxon>
        <taxon>Flavobacteriales</taxon>
        <taxon>Flavobacteriaceae</taxon>
        <taxon>Myroides</taxon>
    </lineage>
</organism>
<dbReference type="InterPro" id="IPR036412">
    <property type="entry name" value="HAD-like_sf"/>
</dbReference>
<dbReference type="EMBL" id="FNDQ01000007">
    <property type="protein sequence ID" value="SDH57357.1"/>
    <property type="molecule type" value="Genomic_DNA"/>
</dbReference>
<reference evidence="7" key="1">
    <citation type="submission" date="2016-10" db="EMBL/GenBank/DDBJ databases">
        <authorList>
            <person name="Varghese N."/>
            <person name="Submissions S."/>
        </authorList>
    </citation>
    <scope>NUCLEOTIDE SEQUENCE [LARGE SCALE GENOMIC DNA]</scope>
    <source>
        <strain evidence="7">DSM 23313</strain>
    </source>
</reference>
<dbReference type="Pfam" id="PF13419">
    <property type="entry name" value="HAD_2"/>
    <property type="match status" value="1"/>
</dbReference>
<proteinExistence type="inferred from homology"/>
<dbReference type="InterPro" id="IPR023214">
    <property type="entry name" value="HAD_sf"/>
</dbReference>
<evidence type="ECO:0000256" key="5">
    <source>
        <dbReference type="ARBA" id="ARBA00023277"/>
    </source>
</evidence>
<gene>
    <name evidence="6" type="ORF">SAMN05421818_10731</name>
</gene>
<dbReference type="Proteomes" id="UP000243588">
    <property type="component" value="Unassembled WGS sequence"/>
</dbReference>
<name>A0A1G8DI45_9FLAO</name>
<dbReference type="SFLD" id="SFLDG01135">
    <property type="entry name" value="C1.5.6:_HAD__Beta-PGM__Phospha"/>
    <property type="match status" value="1"/>
</dbReference>
<evidence type="ECO:0000256" key="1">
    <source>
        <dbReference type="ARBA" id="ARBA00001946"/>
    </source>
</evidence>
<dbReference type="InterPro" id="IPR051600">
    <property type="entry name" value="Beta-PGM-like"/>
</dbReference>
<dbReference type="InterPro" id="IPR041492">
    <property type="entry name" value="HAD_2"/>
</dbReference>
<keyword evidence="4" id="KW-0460">Magnesium</keyword>
<evidence type="ECO:0000256" key="3">
    <source>
        <dbReference type="ARBA" id="ARBA00022723"/>
    </source>
</evidence>
<dbReference type="AlphaFoldDB" id="A0A1G8DI45"/>
<dbReference type="GO" id="GO:0046872">
    <property type="term" value="F:metal ion binding"/>
    <property type="evidence" value="ECO:0007669"/>
    <property type="project" value="UniProtKB-KW"/>
</dbReference>
<dbReference type="Gene3D" id="1.10.150.240">
    <property type="entry name" value="Putative phosphatase, domain 2"/>
    <property type="match status" value="1"/>
</dbReference>
<comment type="cofactor">
    <cofactor evidence="1">
        <name>Mg(2+)</name>
        <dbReference type="ChEBI" id="CHEBI:18420"/>
    </cofactor>
</comment>
<dbReference type="InterPro" id="IPR006439">
    <property type="entry name" value="HAD-SF_hydro_IA"/>
</dbReference>
<evidence type="ECO:0000256" key="4">
    <source>
        <dbReference type="ARBA" id="ARBA00022842"/>
    </source>
</evidence>
<evidence type="ECO:0000313" key="6">
    <source>
        <dbReference type="EMBL" id="SDH57357.1"/>
    </source>
</evidence>
<dbReference type="SUPFAM" id="SSF56784">
    <property type="entry name" value="HAD-like"/>
    <property type="match status" value="1"/>
</dbReference>
<dbReference type="PANTHER" id="PTHR46193:SF18">
    <property type="entry name" value="HEXITOL PHOSPHATASE B"/>
    <property type="match status" value="1"/>
</dbReference>
<keyword evidence="3" id="KW-0479">Metal-binding</keyword>
<dbReference type="GO" id="GO:0003824">
    <property type="term" value="F:catalytic activity"/>
    <property type="evidence" value="ECO:0007669"/>
    <property type="project" value="UniProtKB-ARBA"/>
</dbReference>
<keyword evidence="7" id="KW-1185">Reference proteome</keyword>
<dbReference type="SFLD" id="SFLDS00003">
    <property type="entry name" value="Haloacid_Dehalogenase"/>
    <property type="match status" value="1"/>
</dbReference>
<dbReference type="SFLD" id="SFLDG01129">
    <property type="entry name" value="C1.5:_HAD__Beta-PGM__Phosphata"/>
    <property type="match status" value="1"/>
</dbReference>
<dbReference type="Gene3D" id="3.40.50.1000">
    <property type="entry name" value="HAD superfamily/HAD-like"/>
    <property type="match status" value="1"/>
</dbReference>
<dbReference type="STRING" id="702745.SAMN05421818_10731"/>
<comment type="similarity">
    <text evidence="2">Belongs to the HAD-like hydrolase superfamily. CbbY/CbbZ/Gph/YieH family.</text>
</comment>
<evidence type="ECO:0000313" key="7">
    <source>
        <dbReference type="Proteomes" id="UP000243588"/>
    </source>
</evidence>